<dbReference type="Proteomes" id="UP001497623">
    <property type="component" value="Unassembled WGS sequence"/>
</dbReference>
<accession>A0AAV2RHI7</accession>
<feature type="signal peptide" evidence="1">
    <location>
        <begin position="1"/>
        <end position="20"/>
    </location>
</feature>
<reference evidence="2 3" key="1">
    <citation type="submission" date="2024-05" db="EMBL/GenBank/DDBJ databases">
        <authorList>
            <person name="Wallberg A."/>
        </authorList>
    </citation>
    <scope>NUCLEOTIDE SEQUENCE [LARGE SCALE GENOMIC DNA]</scope>
</reference>
<keyword evidence="3" id="KW-1185">Reference proteome</keyword>
<evidence type="ECO:0000313" key="3">
    <source>
        <dbReference type="Proteomes" id="UP001497623"/>
    </source>
</evidence>
<protein>
    <submittedName>
        <fullName evidence="2">Uncharacterized protein</fullName>
    </submittedName>
</protein>
<organism evidence="2 3">
    <name type="scientific">Meganyctiphanes norvegica</name>
    <name type="common">Northern krill</name>
    <name type="synonym">Thysanopoda norvegica</name>
    <dbReference type="NCBI Taxonomy" id="48144"/>
    <lineage>
        <taxon>Eukaryota</taxon>
        <taxon>Metazoa</taxon>
        <taxon>Ecdysozoa</taxon>
        <taxon>Arthropoda</taxon>
        <taxon>Crustacea</taxon>
        <taxon>Multicrustacea</taxon>
        <taxon>Malacostraca</taxon>
        <taxon>Eumalacostraca</taxon>
        <taxon>Eucarida</taxon>
        <taxon>Euphausiacea</taxon>
        <taxon>Euphausiidae</taxon>
        <taxon>Meganyctiphanes</taxon>
    </lineage>
</organism>
<gene>
    <name evidence="2" type="ORF">MNOR_LOCUS24131</name>
</gene>
<dbReference type="EMBL" id="CAXKWB010021879">
    <property type="protein sequence ID" value="CAL4123819.1"/>
    <property type="molecule type" value="Genomic_DNA"/>
</dbReference>
<evidence type="ECO:0000313" key="2">
    <source>
        <dbReference type="EMBL" id="CAL4123819.1"/>
    </source>
</evidence>
<comment type="caution">
    <text evidence="2">The sequence shown here is derived from an EMBL/GenBank/DDBJ whole genome shotgun (WGS) entry which is preliminary data.</text>
</comment>
<dbReference type="AlphaFoldDB" id="A0AAV2RHI7"/>
<keyword evidence="1" id="KW-0732">Signal</keyword>
<evidence type="ECO:0000256" key="1">
    <source>
        <dbReference type="SAM" id="SignalP"/>
    </source>
</evidence>
<sequence>MAFLKHWVLLLAAIYTVIVATKSSPAGGYREGAEDQEPLLTRVVRQVAFQGQSQGPRFPGTNNGQCDCQYHVVCASQLDKIQQNCQLPNGGTGVCCPPVGVVGFRNQNTNMINSASRSRINEVDTFSEIEKLILRRPSLILKRWSDTRDT</sequence>
<name>A0AAV2RHI7_MEGNR</name>
<feature type="chain" id="PRO_5043864482" evidence="1">
    <location>
        <begin position="21"/>
        <end position="150"/>
    </location>
</feature>
<proteinExistence type="predicted"/>